<dbReference type="InterPro" id="IPR003593">
    <property type="entry name" value="AAA+_ATPase"/>
</dbReference>
<dbReference type="EMBL" id="PDES01000003">
    <property type="protein sequence ID" value="RRQ88061.1"/>
    <property type="molecule type" value="Genomic_DNA"/>
</dbReference>
<dbReference type="SMART" id="SM00382">
    <property type="entry name" value="AAA"/>
    <property type="match status" value="1"/>
</dbReference>
<dbReference type="PROSITE" id="PS50893">
    <property type="entry name" value="ABC_TRANSPORTER_2"/>
    <property type="match status" value="1"/>
</dbReference>
<dbReference type="InterPro" id="IPR050763">
    <property type="entry name" value="ABC_transporter_ATP-binding"/>
</dbReference>
<dbReference type="PANTHER" id="PTHR42711:SF5">
    <property type="entry name" value="ABC TRANSPORTER ATP-BINDING PROTEIN NATA"/>
    <property type="match status" value="1"/>
</dbReference>
<gene>
    <name evidence="8" type="ORF">CQW44_08655</name>
</gene>
<evidence type="ECO:0000256" key="3">
    <source>
        <dbReference type="ARBA" id="ARBA00022448"/>
    </source>
</evidence>
<keyword evidence="4" id="KW-0547">Nucleotide-binding</keyword>
<sequence length="360" mass="37220">MAAPVRAAGTAGGGVAAAVGRALGRVRGAGRAGGGAVTPPALVVDGVGRDYVDRKKVVTALSEVSFTVGRGEIVGLLGVNGAGKTTLLRIIATLLTATRGRVLVDGVDVAADPRAVRTRLSVVFGGDRGLYPRLSALDNAMLFGSLSGLPTKTLAPAARDALASVGLLDVADRSVGAFSKGMKQRLHLAVGLMARPALMMLDEPTVGLDPLETERLRSVVAKLPEEGVGVLLTSHNLQDIERLASRVVILRGGAVSHDLPLAALLEQSGAATTVVVLSDSPCPVSADGDGQSGIRTLSSERAGEEALWRTEFEVAEWTAESLRELSRLWPAGAIRDVRVQPVGLEQVFSRLAGPRTGEDG</sequence>
<dbReference type="AlphaFoldDB" id="A0A426SC78"/>
<evidence type="ECO:0000313" key="9">
    <source>
        <dbReference type="Proteomes" id="UP000276379"/>
    </source>
</evidence>
<dbReference type="GO" id="GO:0046677">
    <property type="term" value="P:response to antibiotic"/>
    <property type="evidence" value="ECO:0007669"/>
    <property type="project" value="UniProtKB-KW"/>
</dbReference>
<evidence type="ECO:0000256" key="5">
    <source>
        <dbReference type="ARBA" id="ARBA00022840"/>
    </source>
</evidence>
<accession>A0A426SC78</accession>
<comment type="similarity">
    <text evidence="2">Belongs to the ABC transporter superfamily.</text>
</comment>
<keyword evidence="5 8" id="KW-0067">ATP-binding</keyword>
<name>A0A426SC78_9ACTN</name>
<evidence type="ECO:0000313" key="8">
    <source>
        <dbReference type="EMBL" id="RRQ88061.1"/>
    </source>
</evidence>
<protein>
    <submittedName>
        <fullName evidence="8">ABC transporter ATP-binding protein</fullName>
    </submittedName>
</protein>
<evidence type="ECO:0000256" key="1">
    <source>
        <dbReference type="ARBA" id="ARBA00004202"/>
    </source>
</evidence>
<dbReference type="SUPFAM" id="SSF52540">
    <property type="entry name" value="P-loop containing nucleoside triphosphate hydrolases"/>
    <property type="match status" value="1"/>
</dbReference>
<keyword evidence="3" id="KW-0813">Transport</keyword>
<comment type="subcellular location">
    <subcellularLocation>
        <location evidence="1">Cell membrane</location>
        <topology evidence="1">Peripheral membrane protein</topology>
    </subcellularLocation>
</comment>
<dbReference type="InterPro" id="IPR027417">
    <property type="entry name" value="P-loop_NTPase"/>
</dbReference>
<dbReference type="CDD" id="cd03230">
    <property type="entry name" value="ABC_DR_subfamily_A"/>
    <property type="match status" value="1"/>
</dbReference>
<evidence type="ECO:0000256" key="2">
    <source>
        <dbReference type="ARBA" id="ARBA00005417"/>
    </source>
</evidence>
<keyword evidence="9" id="KW-1185">Reference proteome</keyword>
<evidence type="ECO:0000256" key="6">
    <source>
        <dbReference type="ARBA" id="ARBA00023251"/>
    </source>
</evidence>
<dbReference type="Gene3D" id="3.40.50.300">
    <property type="entry name" value="P-loop containing nucleotide triphosphate hydrolases"/>
    <property type="match status" value="1"/>
</dbReference>
<feature type="domain" description="ABC transporter" evidence="7">
    <location>
        <begin position="42"/>
        <end position="277"/>
    </location>
</feature>
<dbReference type="InterPro" id="IPR003439">
    <property type="entry name" value="ABC_transporter-like_ATP-bd"/>
</dbReference>
<keyword evidence="6" id="KW-0046">Antibiotic resistance</keyword>
<proteinExistence type="inferred from homology"/>
<dbReference type="Proteomes" id="UP000276379">
    <property type="component" value="Unassembled WGS sequence"/>
</dbReference>
<dbReference type="GO" id="GO:0016887">
    <property type="term" value="F:ATP hydrolysis activity"/>
    <property type="evidence" value="ECO:0007669"/>
    <property type="project" value="InterPro"/>
</dbReference>
<evidence type="ECO:0000259" key="7">
    <source>
        <dbReference type="PROSITE" id="PS50893"/>
    </source>
</evidence>
<dbReference type="Pfam" id="PF00005">
    <property type="entry name" value="ABC_tran"/>
    <property type="match status" value="1"/>
</dbReference>
<dbReference type="PANTHER" id="PTHR42711">
    <property type="entry name" value="ABC TRANSPORTER ATP-BINDING PROTEIN"/>
    <property type="match status" value="1"/>
</dbReference>
<evidence type="ECO:0000256" key="4">
    <source>
        <dbReference type="ARBA" id="ARBA00022741"/>
    </source>
</evidence>
<dbReference type="GO" id="GO:0005524">
    <property type="term" value="F:ATP binding"/>
    <property type="evidence" value="ECO:0007669"/>
    <property type="project" value="UniProtKB-KW"/>
</dbReference>
<comment type="caution">
    <text evidence="8">The sequence shown here is derived from an EMBL/GenBank/DDBJ whole genome shotgun (WGS) entry which is preliminary data.</text>
</comment>
<organism evidence="8 9">
    <name type="scientific">Streptomyces griseofuscus</name>
    <dbReference type="NCBI Taxonomy" id="146922"/>
    <lineage>
        <taxon>Bacteria</taxon>
        <taxon>Bacillati</taxon>
        <taxon>Actinomycetota</taxon>
        <taxon>Actinomycetes</taxon>
        <taxon>Kitasatosporales</taxon>
        <taxon>Streptomycetaceae</taxon>
        <taxon>Streptomyces</taxon>
    </lineage>
</organism>
<dbReference type="GO" id="GO:0005886">
    <property type="term" value="C:plasma membrane"/>
    <property type="evidence" value="ECO:0007669"/>
    <property type="project" value="UniProtKB-SubCell"/>
</dbReference>
<reference evidence="8 9" key="1">
    <citation type="submission" date="2017-10" db="EMBL/GenBank/DDBJ databases">
        <title>Draft genome of actinobacteria isolated from guarana (Paullinia cupana (Mart.) Ducke.</title>
        <authorList>
            <person name="Siqueira K.A."/>
            <person name="Liotti R.G."/>
            <person name="Mendes T.A."/>
            <person name="Soares M.A."/>
        </authorList>
    </citation>
    <scope>NUCLEOTIDE SEQUENCE [LARGE SCALE GENOMIC DNA]</scope>
    <source>
        <strain evidence="8 9">199</strain>
    </source>
</reference>